<dbReference type="STRING" id="1581420.AAW00_08100"/>
<dbReference type="RefSeq" id="WP_047003865.1">
    <property type="nucleotide sequence ID" value="NZ_LBHB01000002.1"/>
</dbReference>
<evidence type="ECO:0000256" key="1">
    <source>
        <dbReference type="SAM" id="Phobius"/>
    </source>
</evidence>
<feature type="transmembrane region" description="Helical" evidence="1">
    <location>
        <begin position="25"/>
        <end position="46"/>
    </location>
</feature>
<keyword evidence="1" id="KW-0472">Membrane</keyword>
<accession>A0A0G9MU09</accession>
<evidence type="ECO:0008006" key="4">
    <source>
        <dbReference type="Google" id="ProtNLM"/>
    </source>
</evidence>
<protein>
    <recommendedName>
        <fullName evidence="4">LPS export ABC transporter periplasmic protein LptC</fullName>
    </recommendedName>
</protein>
<reference evidence="2 3" key="1">
    <citation type="submission" date="2015-04" db="EMBL/GenBank/DDBJ databases">
        <title>The draft genome sequence of Erythrobacter luteus KA37.</title>
        <authorList>
            <person name="Zhuang L."/>
            <person name="Liu Y."/>
            <person name="Shao Z."/>
        </authorList>
    </citation>
    <scope>NUCLEOTIDE SEQUENCE [LARGE SCALE GENOMIC DNA]</scope>
    <source>
        <strain evidence="2 3">KA37</strain>
    </source>
</reference>
<name>A0A0G9MU09_9SPHN</name>
<dbReference type="PATRIC" id="fig|1581420.6.peg.1664"/>
<dbReference type="Proteomes" id="UP000053464">
    <property type="component" value="Unassembled WGS sequence"/>
</dbReference>
<proteinExistence type="predicted"/>
<organism evidence="2 3">
    <name type="scientific">Aurantiacibacter luteus</name>
    <dbReference type="NCBI Taxonomy" id="1581420"/>
    <lineage>
        <taxon>Bacteria</taxon>
        <taxon>Pseudomonadati</taxon>
        <taxon>Pseudomonadota</taxon>
        <taxon>Alphaproteobacteria</taxon>
        <taxon>Sphingomonadales</taxon>
        <taxon>Erythrobacteraceae</taxon>
        <taxon>Aurantiacibacter</taxon>
    </lineage>
</organism>
<dbReference type="OrthoDB" id="7423492at2"/>
<keyword evidence="1" id="KW-0812">Transmembrane</keyword>
<keyword evidence="3" id="KW-1185">Reference proteome</keyword>
<gene>
    <name evidence="2" type="ORF">AAW00_08100</name>
</gene>
<sequence length="251" mass="27116">MTVAADRMRSRRQAFAAPGSSLDRIVRLLAVGLPALVGVVAAMMLITPLSPRGEVSFLLDRNKVAIAEDRLRLDDAMYRGQDNRGRPFSLMAGSTVQRSDAVPLVEMQRLTARIALENGPAVLEAQRGSYAIDRRRVTLERLMARIALPDGPAEIVAPEGTYATDESRVAIPGMMRLTAADGYALAMRGVTVDLPQRALTGDGGIEGVIPAGRFRADSVRVDLDTRTITLRGNARMTMVPGHLAVPRGIEF</sequence>
<dbReference type="EMBL" id="LBHB01000002">
    <property type="protein sequence ID" value="KLE34217.1"/>
    <property type="molecule type" value="Genomic_DNA"/>
</dbReference>
<dbReference type="AlphaFoldDB" id="A0A0G9MU09"/>
<keyword evidence="1" id="KW-1133">Transmembrane helix</keyword>
<evidence type="ECO:0000313" key="2">
    <source>
        <dbReference type="EMBL" id="KLE34217.1"/>
    </source>
</evidence>
<evidence type="ECO:0000313" key="3">
    <source>
        <dbReference type="Proteomes" id="UP000053464"/>
    </source>
</evidence>
<comment type="caution">
    <text evidence="2">The sequence shown here is derived from an EMBL/GenBank/DDBJ whole genome shotgun (WGS) entry which is preliminary data.</text>
</comment>